<protein>
    <submittedName>
        <fullName evidence="1">Uncharacterized protein</fullName>
    </submittedName>
</protein>
<evidence type="ECO:0000313" key="1">
    <source>
        <dbReference type="EMBL" id="KUJ56483.1"/>
    </source>
</evidence>
<accession>A0A101CHS5</accession>
<proteinExistence type="predicted"/>
<name>A0A101CHS5_9FLAO</name>
<dbReference type="RefSeq" id="WP_059136444.1">
    <property type="nucleotide sequence ID" value="NZ_LMAI01000004.1"/>
</dbReference>
<evidence type="ECO:0000313" key="2">
    <source>
        <dbReference type="Proteomes" id="UP000054388"/>
    </source>
</evidence>
<sequence>MNKVPQFRTNINNELRMKQDYIFAYSFGDGFTEHLYGFDLIIKNFIEVTLYYSGFQLEEQQEILEEVPKPVWDFIEYVDKNELTLSEYSFDTGLCISDISSQQVFLNWNGKSYFISVEGTSELYFTEKEKEEWKIQFKKLLIFLENLALKKRKKLVNKKTQ</sequence>
<dbReference type="EMBL" id="LMAI01000004">
    <property type="protein sequence ID" value="KUJ56483.1"/>
    <property type="molecule type" value="Genomic_DNA"/>
</dbReference>
<dbReference type="AlphaFoldDB" id="A0A101CHS5"/>
<reference evidence="1 2" key="1">
    <citation type="submission" date="2015-10" db="EMBL/GenBank/DDBJ databases">
        <title>Genome sequence of Chryseobacterium greenlandense.</title>
        <authorList>
            <person name="Newman J."/>
            <person name="Fischer K."/>
            <person name="Miller J."/>
        </authorList>
    </citation>
    <scope>NUCLEOTIDE SEQUENCE [LARGE SCALE GENOMIC DNA]</scope>
    <source>
        <strain evidence="1 2">UMB34</strain>
    </source>
</reference>
<comment type="caution">
    <text evidence="1">The sequence shown here is derived from an EMBL/GenBank/DDBJ whole genome shotgun (WGS) entry which is preliminary data.</text>
</comment>
<gene>
    <name evidence="1" type="ORF">AR686_07940</name>
</gene>
<organism evidence="1 2">
    <name type="scientific">Chryseobacterium aquaticum subsp. greenlandense</name>
    <dbReference type="NCBI Taxonomy" id="345663"/>
    <lineage>
        <taxon>Bacteria</taxon>
        <taxon>Pseudomonadati</taxon>
        <taxon>Bacteroidota</taxon>
        <taxon>Flavobacteriia</taxon>
        <taxon>Flavobacteriales</taxon>
        <taxon>Weeksellaceae</taxon>
        <taxon>Chryseobacterium group</taxon>
        <taxon>Chryseobacterium</taxon>
    </lineage>
</organism>
<dbReference type="Proteomes" id="UP000054388">
    <property type="component" value="Unassembled WGS sequence"/>
</dbReference>